<dbReference type="Proteomes" id="UP000288215">
    <property type="component" value="Unassembled WGS sequence"/>
</dbReference>
<feature type="binding site" description="via carbamate group" evidence="15">
    <location>
        <position position="127"/>
    </location>
    <ligand>
        <name>Mg(2+)</name>
        <dbReference type="ChEBI" id="CHEBI:18420"/>
    </ligand>
</feature>
<keyword evidence="4 15" id="KW-0001">2Fe-2S</keyword>
<dbReference type="GO" id="GO:0000287">
    <property type="term" value="F:magnesium ion binding"/>
    <property type="evidence" value="ECO:0007669"/>
    <property type="project" value="UniProtKB-UniRule"/>
</dbReference>
<dbReference type="PROSITE" id="PS00886">
    <property type="entry name" value="ILVD_EDD_1"/>
    <property type="match status" value="1"/>
</dbReference>
<evidence type="ECO:0000256" key="13">
    <source>
        <dbReference type="ARBA" id="ARBA00029437"/>
    </source>
</evidence>
<evidence type="ECO:0000256" key="6">
    <source>
        <dbReference type="ARBA" id="ARBA00022842"/>
    </source>
</evidence>
<keyword evidence="7 15" id="KW-0408">Iron</keyword>
<dbReference type="EC" id="4.2.1.9" evidence="14 15"/>
<keyword evidence="6 15" id="KW-0460">Magnesium</keyword>
<dbReference type="GO" id="GO:0005829">
    <property type="term" value="C:cytosol"/>
    <property type="evidence" value="ECO:0007669"/>
    <property type="project" value="TreeGrafter"/>
</dbReference>
<dbReference type="Pfam" id="PF24877">
    <property type="entry name" value="ILV_EDD_C"/>
    <property type="match status" value="1"/>
</dbReference>
<evidence type="ECO:0000256" key="10">
    <source>
        <dbReference type="ARBA" id="ARBA00023304"/>
    </source>
</evidence>
<evidence type="ECO:0000313" key="18">
    <source>
        <dbReference type="EMBL" id="RWX74299.1"/>
    </source>
</evidence>
<name>A0A3S3TTH0_METS7</name>
<dbReference type="PROSITE" id="PS00887">
    <property type="entry name" value="ILVD_EDD_2"/>
    <property type="match status" value="1"/>
</dbReference>
<dbReference type="GO" id="GO:0004160">
    <property type="term" value="F:dihydroxy-acid dehydratase activity"/>
    <property type="evidence" value="ECO:0007669"/>
    <property type="project" value="UniProtKB-UniRule"/>
</dbReference>
<evidence type="ECO:0000256" key="1">
    <source>
        <dbReference type="ARBA" id="ARBA00001946"/>
    </source>
</evidence>
<feature type="active site" description="Proton acceptor" evidence="15">
    <location>
        <position position="471"/>
    </location>
</feature>
<reference evidence="18 19" key="1">
    <citation type="submission" date="2018-12" db="EMBL/GenBank/DDBJ databases">
        <title>The complete genome of the methanogenic archaea of the candidate phylum Verstraetearchaeota, obtained from the metagenome of underground thermal water.</title>
        <authorList>
            <person name="Kadnikov V.V."/>
            <person name="Mardanov A.V."/>
            <person name="Beletsky A.V."/>
            <person name="Karnachuk O.V."/>
            <person name="Ravin N.V."/>
        </authorList>
    </citation>
    <scope>NUCLEOTIDE SEQUENCE [LARGE SCALE GENOMIC DNA]</scope>
    <source>
        <strain evidence="18">Ch88</strain>
    </source>
</reference>
<comment type="similarity">
    <text evidence="2 15">Belongs to the IlvD/Edd family.</text>
</comment>
<gene>
    <name evidence="15" type="primary">ilvD</name>
    <name evidence="18" type="ORF">Metus_0324</name>
</gene>
<dbReference type="InterPro" id="IPR056740">
    <property type="entry name" value="ILV_EDD_C"/>
</dbReference>
<organism evidence="18 19">
    <name type="scientific">Methanosuratincola subterraneus</name>
    <dbReference type="NCBI Taxonomy" id="2593994"/>
    <lineage>
        <taxon>Archaea</taxon>
        <taxon>Thermoproteota</taxon>
        <taxon>Methanosuratincolia</taxon>
        <taxon>Candidatus Methanomethylicales</taxon>
        <taxon>Candidatus Methanomethylicaceae</taxon>
        <taxon>Candidatus Methanosuratincola (ex Vanwonterghem et al. 2016)</taxon>
    </lineage>
</organism>
<dbReference type="InterPro" id="IPR037237">
    <property type="entry name" value="IlvD/EDD_N"/>
</dbReference>
<comment type="cofactor">
    <cofactor evidence="1 15">
        <name>Mg(2+)</name>
        <dbReference type="ChEBI" id="CHEBI:18420"/>
    </cofactor>
</comment>
<proteinExistence type="inferred from homology"/>
<dbReference type="NCBIfam" id="NF002068">
    <property type="entry name" value="PRK00911.1"/>
    <property type="match status" value="1"/>
</dbReference>
<evidence type="ECO:0000259" key="16">
    <source>
        <dbReference type="Pfam" id="PF00920"/>
    </source>
</evidence>
<dbReference type="EMBL" id="RXGA01000001">
    <property type="protein sequence ID" value="RWX74299.1"/>
    <property type="molecule type" value="Genomic_DNA"/>
</dbReference>
<dbReference type="UniPathway" id="UPA00049">
    <property type="reaction ID" value="UER00061"/>
</dbReference>
<comment type="catalytic activity">
    <reaction evidence="11">
        <text>(2R)-2,3-dihydroxy-3-methylbutanoate = 3-methyl-2-oxobutanoate + H2O</text>
        <dbReference type="Rhea" id="RHEA:24809"/>
        <dbReference type="ChEBI" id="CHEBI:11851"/>
        <dbReference type="ChEBI" id="CHEBI:15377"/>
        <dbReference type="ChEBI" id="CHEBI:49072"/>
        <dbReference type="EC" id="4.2.1.9"/>
    </reaction>
    <physiologicalReaction direction="left-to-right" evidence="11">
        <dbReference type="Rhea" id="RHEA:24810"/>
    </physiologicalReaction>
</comment>
<dbReference type="NCBIfam" id="TIGR00110">
    <property type="entry name" value="ilvD"/>
    <property type="match status" value="1"/>
</dbReference>
<dbReference type="InterPro" id="IPR020558">
    <property type="entry name" value="DiOHA_6PGluconate_deHydtase_CS"/>
</dbReference>
<dbReference type="UniPathway" id="UPA00047">
    <property type="reaction ID" value="UER00057"/>
</dbReference>
<comment type="pathway">
    <text evidence="13 15">Amino-acid biosynthesis; L-isoleucine biosynthesis; L-isoleucine from 2-oxobutanoate: step 3/4.</text>
</comment>
<evidence type="ECO:0000256" key="11">
    <source>
        <dbReference type="ARBA" id="ARBA00029304"/>
    </source>
</evidence>
<comment type="caution">
    <text evidence="15">Lacks conserved residue(s) required for the propagation of feature annotation.</text>
</comment>
<dbReference type="PANTHER" id="PTHR43661:SF3">
    <property type="entry name" value="D-XYLONATE DEHYDRATASE YAGF-RELATED"/>
    <property type="match status" value="1"/>
</dbReference>
<comment type="caution">
    <text evidence="18">The sequence shown here is derived from an EMBL/GenBank/DDBJ whole genome shotgun (WGS) entry which is preliminary data.</text>
</comment>
<protein>
    <recommendedName>
        <fullName evidence="14 15">Dihydroxy-acid dehydratase</fullName>
        <shortName evidence="15">DAD</shortName>
        <ecNumber evidence="14 15">4.2.1.9</ecNumber>
    </recommendedName>
</protein>
<keyword evidence="9 15" id="KW-0456">Lyase</keyword>
<feature type="domain" description="Dihydroxy-acid/6-phosphogluconate dehydratase N-terminal" evidence="16">
    <location>
        <begin position="37"/>
        <end position="352"/>
    </location>
</feature>
<evidence type="ECO:0000256" key="4">
    <source>
        <dbReference type="ARBA" id="ARBA00022714"/>
    </source>
</evidence>
<dbReference type="InterPro" id="IPR004404">
    <property type="entry name" value="DihydroxyA_deHydtase"/>
</dbReference>
<dbReference type="InterPro" id="IPR000581">
    <property type="entry name" value="ILV_EDD_N"/>
</dbReference>
<dbReference type="GO" id="GO:0051537">
    <property type="term" value="F:2 iron, 2 sulfur cluster binding"/>
    <property type="evidence" value="ECO:0007669"/>
    <property type="project" value="UniProtKB-UniRule"/>
</dbReference>
<dbReference type="HAMAP" id="MF_00012">
    <property type="entry name" value="IlvD"/>
    <property type="match status" value="1"/>
</dbReference>
<comment type="cofactor">
    <cofactor evidence="15">
        <name>[2Fe-2S] cluster</name>
        <dbReference type="ChEBI" id="CHEBI:190135"/>
    </cofactor>
    <text evidence="15">Binds 1 [2Fe-2S] cluster per subunit. This cluster acts as a Lewis acid cofactor.</text>
</comment>
<evidence type="ECO:0000256" key="5">
    <source>
        <dbReference type="ARBA" id="ARBA00022723"/>
    </source>
</evidence>
<evidence type="ECO:0000256" key="12">
    <source>
        <dbReference type="ARBA" id="ARBA00029436"/>
    </source>
</evidence>
<dbReference type="PANTHER" id="PTHR43661">
    <property type="entry name" value="D-XYLONATE DEHYDRATASE"/>
    <property type="match status" value="1"/>
</dbReference>
<evidence type="ECO:0000256" key="2">
    <source>
        <dbReference type="ARBA" id="ARBA00006486"/>
    </source>
</evidence>
<accession>A0A3S3TTH0</accession>
<comment type="catalytic activity">
    <reaction evidence="15">
        <text>(2R,3R)-2,3-dihydroxy-3-methylpentanoate = (S)-3-methyl-2-oxopentanoate + H2O</text>
        <dbReference type="Rhea" id="RHEA:27694"/>
        <dbReference type="ChEBI" id="CHEBI:15377"/>
        <dbReference type="ChEBI" id="CHEBI:35146"/>
        <dbReference type="ChEBI" id="CHEBI:49258"/>
        <dbReference type="EC" id="4.2.1.9"/>
    </reaction>
</comment>
<evidence type="ECO:0000256" key="3">
    <source>
        <dbReference type="ARBA" id="ARBA00022605"/>
    </source>
</evidence>
<comment type="function">
    <text evidence="15">Functions in the biosynthesis of branched-chain amino acids. Catalyzes the dehydration of (2R,3R)-2,3-dihydroxy-3-methylpentanoate (2,3-dihydroxy-3-methylvalerate) into 2-oxo-3-methylpentanoate (2-oxo-3-methylvalerate) and of (2R)-2,3-dihydroxy-3-methylbutanoate (2,3-dihydroxyisovalerate) into 2-oxo-3-methylbutanoate (2-oxoisovalerate), the penultimate precursor to L-isoleucine and L-valine, respectively.</text>
</comment>
<feature type="modified residue" description="N6-carboxylysine" evidence="15">
    <location>
        <position position="127"/>
    </location>
</feature>
<feature type="domain" description="Dihydroxy-acid/6-phosphogluconate dehydratase C-terminal" evidence="17">
    <location>
        <begin position="365"/>
        <end position="552"/>
    </location>
</feature>
<dbReference type="GO" id="GO:0009097">
    <property type="term" value="P:isoleucine biosynthetic process"/>
    <property type="evidence" value="ECO:0007669"/>
    <property type="project" value="UniProtKB-UniRule"/>
</dbReference>
<comment type="pathway">
    <text evidence="12 15">Amino-acid biosynthesis; L-valine biosynthesis; L-valine from pyruvate: step 3/4.</text>
</comment>
<feature type="binding site" evidence="15">
    <location>
        <position position="445"/>
    </location>
    <ligand>
        <name>Mg(2+)</name>
        <dbReference type="ChEBI" id="CHEBI:18420"/>
    </ligand>
</feature>
<keyword evidence="10 15" id="KW-0100">Branched-chain amino acid biosynthesis</keyword>
<evidence type="ECO:0000256" key="14">
    <source>
        <dbReference type="ARBA" id="ARBA00029490"/>
    </source>
</evidence>
<dbReference type="SUPFAM" id="SSF52016">
    <property type="entry name" value="LeuD/IlvD-like"/>
    <property type="match status" value="1"/>
</dbReference>
<dbReference type="FunFam" id="3.50.30.80:FF:000001">
    <property type="entry name" value="Dihydroxy-acid dehydratase"/>
    <property type="match status" value="1"/>
</dbReference>
<keyword evidence="3 15" id="KW-0028">Amino-acid biosynthesis</keyword>
<evidence type="ECO:0000259" key="17">
    <source>
        <dbReference type="Pfam" id="PF24877"/>
    </source>
</evidence>
<dbReference type="Pfam" id="PF00920">
    <property type="entry name" value="ILVD_EDD_N"/>
    <property type="match status" value="1"/>
</dbReference>
<evidence type="ECO:0000313" key="19">
    <source>
        <dbReference type="Proteomes" id="UP000288215"/>
    </source>
</evidence>
<evidence type="ECO:0000256" key="15">
    <source>
        <dbReference type="HAMAP-Rule" id="MF_00012"/>
    </source>
</evidence>
<sequence length="555" mass="58964">MDSVVSMRSDVVKKGIQKAPHRALFKALGLIDEEISRPIIGIVNSWNEIIPGHVHLNRIAEAVKAGVRMAGGTPLEFNTIGICDGIAMGHEGMRSPLVSREIVADSVEVVANAYSFDGLVFVCSCDKIEPGMVMAALRVDVPSIFVTGGPMLCGVHKGKRLSLDMTFESIGAYLNGKMSEEELKEIEEYSCPGPGSCAGMYTANTLACLIEAMGLSLPGSGTVPAVDARRLRLAKHAGMKIIDLMKAGITPTKIVTEASLRNAITVDVSMGGSTNAILHLMAIAHEAGVPLKLETFDEISRRTPQLVSMMPAGDVPMEDLDRAGGVMALMKQLSQLGLIDPKPLTVTGESIGKSVERASVIGGTIRPALDPIRPTGTLAVLRGNLAPDGAVIKTAGLKRLKFEGRAIVFDREEDGIAAATEGKIAEGTAVIIRYEGPKGGPGMREMLQLTSMLVGMGIGEKVAMITDGRFSGATHGMMIGHVSPEAAEGGPIAAVRDGDLVRIDVEKRLLEVDLSDEEIRSRLSKWVPPEPKYKKGAFYRYSRMVTSASTGAVLK</sequence>
<dbReference type="AlphaFoldDB" id="A0A3S3TTH0"/>
<dbReference type="InterPro" id="IPR042096">
    <property type="entry name" value="Dihydro-acid_dehy_C"/>
</dbReference>
<evidence type="ECO:0000256" key="9">
    <source>
        <dbReference type="ARBA" id="ARBA00023239"/>
    </source>
</evidence>
<dbReference type="GO" id="GO:0009099">
    <property type="term" value="P:L-valine biosynthetic process"/>
    <property type="evidence" value="ECO:0007669"/>
    <property type="project" value="UniProtKB-UniRule"/>
</dbReference>
<feature type="binding site" evidence="15">
    <location>
        <position position="126"/>
    </location>
    <ligand>
        <name>Mg(2+)</name>
        <dbReference type="ChEBI" id="CHEBI:18420"/>
    </ligand>
</feature>
<comment type="subunit">
    <text evidence="15">Homodimer.</text>
</comment>
<feature type="binding site" evidence="15">
    <location>
        <position position="84"/>
    </location>
    <ligand>
        <name>Mg(2+)</name>
        <dbReference type="ChEBI" id="CHEBI:18420"/>
    </ligand>
</feature>
<evidence type="ECO:0000256" key="8">
    <source>
        <dbReference type="ARBA" id="ARBA00023014"/>
    </source>
</evidence>
<dbReference type="SUPFAM" id="SSF143975">
    <property type="entry name" value="IlvD/EDD N-terminal domain-like"/>
    <property type="match status" value="1"/>
</dbReference>
<evidence type="ECO:0000256" key="7">
    <source>
        <dbReference type="ARBA" id="ARBA00023004"/>
    </source>
</evidence>
<keyword evidence="5 15" id="KW-0479">Metal-binding</keyword>
<keyword evidence="8 15" id="KW-0411">Iron-sulfur</keyword>
<dbReference type="Gene3D" id="3.50.30.80">
    <property type="entry name" value="IlvD/EDD C-terminal domain-like"/>
    <property type="match status" value="1"/>
</dbReference>